<evidence type="ECO:0000256" key="4">
    <source>
        <dbReference type="ARBA" id="ARBA00022679"/>
    </source>
</evidence>
<dbReference type="AlphaFoldDB" id="A0A812T518"/>
<dbReference type="PROSITE" id="PS01331">
    <property type="entry name" value="THYMIDYLATE_KINASE"/>
    <property type="match status" value="1"/>
</dbReference>
<dbReference type="SUPFAM" id="SSF52540">
    <property type="entry name" value="P-loop containing nucleoside triphosphate hydrolases"/>
    <property type="match status" value="1"/>
</dbReference>
<organism evidence="10 11">
    <name type="scientific">Symbiodinium necroappetens</name>
    <dbReference type="NCBI Taxonomy" id="1628268"/>
    <lineage>
        <taxon>Eukaryota</taxon>
        <taxon>Sar</taxon>
        <taxon>Alveolata</taxon>
        <taxon>Dinophyceae</taxon>
        <taxon>Suessiales</taxon>
        <taxon>Symbiodiniaceae</taxon>
        <taxon>Symbiodinium</taxon>
    </lineage>
</organism>
<evidence type="ECO:0000256" key="6">
    <source>
        <dbReference type="ARBA" id="ARBA00022741"/>
    </source>
</evidence>
<dbReference type="Pfam" id="PF02223">
    <property type="entry name" value="Thymidylate_kin"/>
    <property type="match status" value="1"/>
</dbReference>
<dbReference type="GO" id="GO:0006233">
    <property type="term" value="P:dTDP biosynthetic process"/>
    <property type="evidence" value="ECO:0007669"/>
    <property type="project" value="InterPro"/>
</dbReference>
<keyword evidence="8" id="KW-0067">ATP-binding</keyword>
<evidence type="ECO:0000256" key="2">
    <source>
        <dbReference type="ARBA" id="ARBA00009776"/>
    </source>
</evidence>
<comment type="caution">
    <text evidence="10">The sequence shown here is derived from an EMBL/GenBank/DDBJ whole genome shotgun (WGS) entry which is preliminary data.</text>
</comment>
<dbReference type="GO" id="GO:0004550">
    <property type="term" value="F:nucleoside diphosphate kinase activity"/>
    <property type="evidence" value="ECO:0007669"/>
    <property type="project" value="TreeGrafter"/>
</dbReference>
<evidence type="ECO:0000256" key="8">
    <source>
        <dbReference type="ARBA" id="ARBA00022840"/>
    </source>
</evidence>
<evidence type="ECO:0000256" key="5">
    <source>
        <dbReference type="ARBA" id="ARBA00022727"/>
    </source>
</evidence>
<keyword evidence="6" id="KW-0547">Nucleotide-binding</keyword>
<name>A0A812T518_9DINO</name>
<dbReference type="PANTHER" id="PTHR10344:SF1">
    <property type="entry name" value="THYMIDYLATE KINASE"/>
    <property type="match status" value="1"/>
</dbReference>
<proteinExistence type="inferred from homology"/>
<protein>
    <recommendedName>
        <fullName evidence="3">dTMP kinase</fullName>
        <ecNumber evidence="3">2.7.4.9</ecNumber>
    </recommendedName>
</protein>
<evidence type="ECO:0000256" key="1">
    <source>
        <dbReference type="ARBA" id="ARBA00004992"/>
    </source>
</evidence>
<dbReference type="OrthoDB" id="425602at2759"/>
<dbReference type="GO" id="GO:0005829">
    <property type="term" value="C:cytosol"/>
    <property type="evidence" value="ECO:0007669"/>
    <property type="project" value="TreeGrafter"/>
</dbReference>
<evidence type="ECO:0000256" key="3">
    <source>
        <dbReference type="ARBA" id="ARBA00012980"/>
    </source>
</evidence>
<feature type="domain" description="Thymidylate kinase-like" evidence="9">
    <location>
        <begin position="3"/>
        <end position="151"/>
    </location>
</feature>
<evidence type="ECO:0000256" key="7">
    <source>
        <dbReference type="ARBA" id="ARBA00022777"/>
    </source>
</evidence>
<keyword evidence="7" id="KW-0418">Kinase</keyword>
<keyword evidence="11" id="KW-1185">Reference proteome</keyword>
<evidence type="ECO:0000313" key="11">
    <source>
        <dbReference type="Proteomes" id="UP000601435"/>
    </source>
</evidence>
<accession>A0A812T518</accession>
<keyword evidence="4" id="KW-0808">Transferase</keyword>
<sequence length="176" mass="20460">MCFPNRKTPIGNAIDLYLRRQLELSDEAVHRLFSANRWEMAQAIVEDLRSGTTIVCDRYAFSGVAYSAAKGLDFTWCQSPDRGLPCPDGIFFLHIDEKVGASRSNFGDERYENAQMQARVRTQFKDRRLRDSVNWRDVDGARDIEEIHAEIRNAVEPIRLEDQENRQRPIKRLWVS</sequence>
<dbReference type="InterPro" id="IPR039430">
    <property type="entry name" value="Thymidylate_kin-like_dom"/>
</dbReference>
<dbReference type="EC" id="2.7.4.9" evidence="3"/>
<evidence type="ECO:0000313" key="10">
    <source>
        <dbReference type="EMBL" id="CAE7514609.1"/>
    </source>
</evidence>
<comment type="pathway">
    <text evidence="1">Pyrimidine metabolism; dTTP biosynthesis.</text>
</comment>
<dbReference type="EMBL" id="CAJNJA010023677">
    <property type="protein sequence ID" value="CAE7514609.1"/>
    <property type="molecule type" value="Genomic_DNA"/>
</dbReference>
<dbReference type="Proteomes" id="UP000601435">
    <property type="component" value="Unassembled WGS sequence"/>
</dbReference>
<dbReference type="GO" id="GO:0005524">
    <property type="term" value="F:ATP binding"/>
    <property type="evidence" value="ECO:0007669"/>
    <property type="project" value="UniProtKB-KW"/>
</dbReference>
<dbReference type="GO" id="GO:0004798">
    <property type="term" value="F:dTMP kinase activity"/>
    <property type="evidence" value="ECO:0007669"/>
    <property type="project" value="UniProtKB-EC"/>
</dbReference>
<dbReference type="Gene3D" id="3.40.50.300">
    <property type="entry name" value="P-loop containing nucleotide triphosphate hydrolases"/>
    <property type="match status" value="1"/>
</dbReference>
<gene>
    <name evidence="10" type="primary">tmp1</name>
    <name evidence="10" type="ORF">SNEC2469_LOCUS14708</name>
</gene>
<dbReference type="InterPro" id="IPR027417">
    <property type="entry name" value="P-loop_NTPase"/>
</dbReference>
<comment type="similarity">
    <text evidence="2">Belongs to the thymidylate kinase family.</text>
</comment>
<dbReference type="GO" id="GO:0005634">
    <property type="term" value="C:nucleus"/>
    <property type="evidence" value="ECO:0007669"/>
    <property type="project" value="TreeGrafter"/>
</dbReference>
<reference evidence="10" key="1">
    <citation type="submission" date="2021-02" db="EMBL/GenBank/DDBJ databases">
        <authorList>
            <person name="Dougan E. K."/>
            <person name="Rhodes N."/>
            <person name="Thang M."/>
            <person name="Chan C."/>
        </authorList>
    </citation>
    <scope>NUCLEOTIDE SEQUENCE</scope>
</reference>
<dbReference type="GO" id="GO:0006235">
    <property type="term" value="P:dTTP biosynthetic process"/>
    <property type="evidence" value="ECO:0007669"/>
    <property type="project" value="TreeGrafter"/>
</dbReference>
<evidence type="ECO:0000259" key="9">
    <source>
        <dbReference type="Pfam" id="PF02223"/>
    </source>
</evidence>
<dbReference type="PANTHER" id="PTHR10344">
    <property type="entry name" value="THYMIDYLATE KINASE"/>
    <property type="match status" value="1"/>
</dbReference>
<keyword evidence="5" id="KW-0545">Nucleotide biosynthesis</keyword>
<dbReference type="GO" id="GO:0006227">
    <property type="term" value="P:dUDP biosynthetic process"/>
    <property type="evidence" value="ECO:0007669"/>
    <property type="project" value="TreeGrafter"/>
</dbReference>
<dbReference type="InterPro" id="IPR018095">
    <property type="entry name" value="Thymidylate_kin_CS"/>
</dbReference>
<dbReference type="GO" id="GO:0005739">
    <property type="term" value="C:mitochondrion"/>
    <property type="evidence" value="ECO:0007669"/>
    <property type="project" value="TreeGrafter"/>
</dbReference>